<reference evidence="2 3" key="1">
    <citation type="submission" date="2019-02" db="EMBL/GenBank/DDBJ databases">
        <title>Genome sequencing of the rare red list fungi Dentipellis fragilis.</title>
        <authorList>
            <person name="Buettner E."/>
            <person name="Kellner H."/>
        </authorList>
    </citation>
    <scope>NUCLEOTIDE SEQUENCE [LARGE SCALE GENOMIC DNA]</scope>
    <source>
        <strain evidence="2 3">DSM 105465</strain>
    </source>
</reference>
<proteinExistence type="predicted"/>
<dbReference type="EMBL" id="SEOQ01001253">
    <property type="protein sequence ID" value="TFY52772.1"/>
    <property type="molecule type" value="Genomic_DNA"/>
</dbReference>
<protein>
    <recommendedName>
        <fullName evidence="1">N-acetyltransferase domain-containing protein</fullName>
    </recommendedName>
</protein>
<dbReference type="InterPro" id="IPR016181">
    <property type="entry name" value="Acyl_CoA_acyltransferase"/>
</dbReference>
<dbReference type="STRING" id="205917.A0A4Y9XSP1"/>
<dbReference type="InterPro" id="IPR052523">
    <property type="entry name" value="Trichothecene_AcTrans"/>
</dbReference>
<name>A0A4Y9XSP1_9AGAM</name>
<feature type="domain" description="N-acetyltransferase" evidence="1">
    <location>
        <begin position="1"/>
        <end position="116"/>
    </location>
</feature>
<dbReference type="Gene3D" id="3.40.630.30">
    <property type="match status" value="1"/>
</dbReference>
<gene>
    <name evidence="2" type="ORF">EVG20_g10411</name>
</gene>
<dbReference type="PANTHER" id="PTHR42791">
    <property type="entry name" value="GNAT FAMILY ACETYLTRANSFERASE"/>
    <property type="match status" value="1"/>
</dbReference>
<sequence length="118" mass="13567">MNQKYWDSLSTEARDWITKFQEDMGRRLNDIFGPKLGKEWVICLIATDPVHQKKGLATSITKAMCDRAERTTVGLSTQKEETASWYESLGFKRITEWQVTSPYGDWTNIVMTKEVDGA</sequence>
<dbReference type="PANTHER" id="PTHR42791:SF1">
    <property type="entry name" value="N-ACETYLTRANSFERASE DOMAIN-CONTAINING PROTEIN"/>
    <property type="match status" value="1"/>
</dbReference>
<evidence type="ECO:0000313" key="2">
    <source>
        <dbReference type="EMBL" id="TFY52772.1"/>
    </source>
</evidence>
<evidence type="ECO:0000313" key="3">
    <source>
        <dbReference type="Proteomes" id="UP000298327"/>
    </source>
</evidence>
<accession>A0A4Y9XSP1</accession>
<dbReference type="OrthoDB" id="61113at2759"/>
<evidence type="ECO:0000259" key="1">
    <source>
        <dbReference type="PROSITE" id="PS51186"/>
    </source>
</evidence>
<dbReference type="PROSITE" id="PS51186">
    <property type="entry name" value="GNAT"/>
    <property type="match status" value="1"/>
</dbReference>
<dbReference type="SUPFAM" id="SSF55729">
    <property type="entry name" value="Acyl-CoA N-acyltransferases (Nat)"/>
    <property type="match status" value="1"/>
</dbReference>
<organism evidence="2 3">
    <name type="scientific">Dentipellis fragilis</name>
    <dbReference type="NCBI Taxonomy" id="205917"/>
    <lineage>
        <taxon>Eukaryota</taxon>
        <taxon>Fungi</taxon>
        <taxon>Dikarya</taxon>
        <taxon>Basidiomycota</taxon>
        <taxon>Agaricomycotina</taxon>
        <taxon>Agaricomycetes</taxon>
        <taxon>Russulales</taxon>
        <taxon>Hericiaceae</taxon>
        <taxon>Dentipellis</taxon>
    </lineage>
</organism>
<dbReference type="GO" id="GO:0016747">
    <property type="term" value="F:acyltransferase activity, transferring groups other than amino-acyl groups"/>
    <property type="evidence" value="ECO:0007669"/>
    <property type="project" value="InterPro"/>
</dbReference>
<dbReference type="Proteomes" id="UP000298327">
    <property type="component" value="Unassembled WGS sequence"/>
</dbReference>
<comment type="caution">
    <text evidence="2">The sequence shown here is derived from an EMBL/GenBank/DDBJ whole genome shotgun (WGS) entry which is preliminary data.</text>
</comment>
<dbReference type="AlphaFoldDB" id="A0A4Y9XSP1"/>
<keyword evidence="3" id="KW-1185">Reference proteome</keyword>
<dbReference type="Pfam" id="PF13508">
    <property type="entry name" value="Acetyltransf_7"/>
    <property type="match status" value="1"/>
</dbReference>
<dbReference type="InterPro" id="IPR000182">
    <property type="entry name" value="GNAT_dom"/>
</dbReference>